<keyword evidence="1" id="KW-0533">Nickel</keyword>
<dbReference type="InterPro" id="IPR035922">
    <property type="entry name" value="3H_dom_sf"/>
</dbReference>
<keyword evidence="1" id="KW-0479">Metal-binding</keyword>
<organism evidence="4 5">
    <name type="scientific">Romboutsia hominis</name>
    <dbReference type="NCBI Taxonomy" id="1507512"/>
    <lineage>
        <taxon>Bacteria</taxon>
        <taxon>Bacillati</taxon>
        <taxon>Bacillota</taxon>
        <taxon>Clostridia</taxon>
        <taxon>Peptostreptococcales</taxon>
        <taxon>Peptostreptococcaceae</taxon>
        <taxon>Romboutsia</taxon>
    </lineage>
</organism>
<evidence type="ECO:0000259" key="3">
    <source>
        <dbReference type="Pfam" id="PF08279"/>
    </source>
</evidence>
<dbReference type="PANTHER" id="PTHR40068:SF1">
    <property type="entry name" value="TRANSCRIPTION REPRESSOR NIAR-RELATED"/>
    <property type="match status" value="1"/>
</dbReference>
<dbReference type="KEGG" id="rhom:FRIFI_1601"/>
<evidence type="ECO:0000259" key="2">
    <source>
        <dbReference type="Pfam" id="PF02829"/>
    </source>
</evidence>
<evidence type="ECO:0000256" key="1">
    <source>
        <dbReference type="PIRSR" id="PIRSR037847-1"/>
    </source>
</evidence>
<evidence type="ECO:0000313" key="5">
    <source>
        <dbReference type="Proteomes" id="UP000245695"/>
    </source>
</evidence>
<gene>
    <name evidence="4" type="ORF">FRIFI_1601</name>
</gene>
<sequence>MTGSDRRDKILNLLKNKNKAVSGSKLSSELNVSRQVIVGDVALLRASGIHIISTPRGYILNDNKEDNYIIKTIACKHDKEDIEDELNTIVDEGVIVEDVIVEHSIYGQISGNLHLECRRDVKEFINKLNSKETSPLSHLTDGVHLHTIKCKDEKTYEQVVNSLTEKGYLY</sequence>
<dbReference type="Gene3D" id="1.10.10.10">
    <property type="entry name" value="Winged helix-like DNA-binding domain superfamily/Winged helix DNA-binding domain"/>
    <property type="match status" value="1"/>
</dbReference>
<feature type="binding site" evidence="1">
    <location>
        <position position="77"/>
    </location>
    <ligand>
        <name>Ni(2+)</name>
        <dbReference type="ChEBI" id="CHEBI:49786"/>
    </ligand>
</feature>
<dbReference type="Pfam" id="PF02829">
    <property type="entry name" value="3H"/>
    <property type="match status" value="1"/>
</dbReference>
<evidence type="ECO:0000313" key="4">
    <source>
        <dbReference type="EMBL" id="CEI73134.1"/>
    </source>
</evidence>
<dbReference type="InterPro" id="IPR036390">
    <property type="entry name" value="WH_DNA-bd_sf"/>
</dbReference>
<dbReference type="PANTHER" id="PTHR40068">
    <property type="entry name" value="TRANSCRIPTION REPRESSOR NIAR-RELATED"/>
    <property type="match status" value="1"/>
</dbReference>
<dbReference type="GO" id="GO:0046872">
    <property type="term" value="F:metal ion binding"/>
    <property type="evidence" value="ECO:0007669"/>
    <property type="project" value="UniProtKB-KW"/>
</dbReference>
<keyword evidence="5" id="KW-1185">Reference proteome</keyword>
<dbReference type="InterPro" id="IPR026043">
    <property type="entry name" value="NadR"/>
</dbReference>
<feature type="domain" description="3H" evidence="2">
    <location>
        <begin position="73"/>
        <end position="169"/>
    </location>
</feature>
<dbReference type="InterPro" id="IPR013196">
    <property type="entry name" value="HTH_11"/>
</dbReference>
<dbReference type="EMBL" id="LN650648">
    <property type="protein sequence ID" value="CEI73134.1"/>
    <property type="molecule type" value="Genomic_DNA"/>
</dbReference>
<proteinExistence type="predicted"/>
<dbReference type="InterPro" id="IPR004173">
    <property type="entry name" value="3H_domain"/>
</dbReference>
<dbReference type="InterPro" id="IPR036388">
    <property type="entry name" value="WH-like_DNA-bd_sf"/>
</dbReference>
<feature type="binding site" evidence="1">
    <location>
        <position position="144"/>
    </location>
    <ligand>
        <name>Ni(2+)</name>
        <dbReference type="ChEBI" id="CHEBI:49786"/>
    </ligand>
</feature>
<feature type="binding site" evidence="1">
    <location>
        <position position="85"/>
    </location>
    <ligand>
        <name>Ni(2+)</name>
        <dbReference type="ChEBI" id="CHEBI:49786"/>
    </ligand>
</feature>
<dbReference type="Gene3D" id="3.30.1340.20">
    <property type="entry name" value="3H domain"/>
    <property type="match status" value="1"/>
</dbReference>
<dbReference type="Pfam" id="PF08279">
    <property type="entry name" value="HTH_11"/>
    <property type="match status" value="1"/>
</dbReference>
<dbReference type="SUPFAM" id="SSF46785">
    <property type="entry name" value="Winged helix' DNA-binding domain"/>
    <property type="match status" value="1"/>
</dbReference>
<reference evidence="4 5" key="1">
    <citation type="submission" date="2014-09" db="EMBL/GenBank/DDBJ databases">
        <authorList>
            <person name="Hornung B.V."/>
        </authorList>
    </citation>
    <scope>NUCLEOTIDE SEQUENCE [LARGE SCALE GENOMIC DNA]</scope>
    <source>
        <strain evidence="4 5">FRIFI</strain>
    </source>
</reference>
<feature type="binding site" evidence="1">
    <location>
        <position position="146"/>
    </location>
    <ligand>
        <name>Ni(2+)</name>
        <dbReference type="ChEBI" id="CHEBI:49786"/>
    </ligand>
</feature>
<protein>
    <submittedName>
        <fullName evidence="4">3H domain-containing protein</fullName>
    </submittedName>
</protein>
<dbReference type="AlphaFoldDB" id="A0A2P2BVP3"/>
<dbReference type="PIRSF" id="PIRSF037847">
    <property type="entry name" value="NiaR"/>
    <property type="match status" value="1"/>
</dbReference>
<dbReference type="Proteomes" id="UP000245695">
    <property type="component" value="Chromosome 1"/>
</dbReference>
<dbReference type="SUPFAM" id="SSF75500">
    <property type="entry name" value="Putative transcriptional regulator TM1602, C-terminal domain"/>
    <property type="match status" value="1"/>
</dbReference>
<name>A0A2P2BVP3_9FIRM</name>
<accession>A0A2P2BVP3</accession>
<feature type="domain" description="Helix-turn-helix type 11" evidence="3">
    <location>
        <begin position="6"/>
        <end position="59"/>
    </location>
</feature>